<sequence length="117" mass="11662">MTRGNTMTARSNQVAGGALAAAALALLTACSGAGDLSVRNGSDATVKVHVGGGLEDSVVEPNGGVVFLGYGCSKGDVTIELAPGRTEAVPGPVCPDEEIVIRRDGTVAVQPVAQTEN</sequence>
<reference evidence="2 3" key="1">
    <citation type="submission" date="2017-10" db="EMBL/GenBank/DDBJ databases">
        <title>Sequencing the genomes of 1000 actinobacteria strains.</title>
        <authorList>
            <person name="Klenk H.-P."/>
        </authorList>
    </citation>
    <scope>NUCLEOTIDE SEQUENCE [LARGE SCALE GENOMIC DNA]</scope>
    <source>
        <strain evidence="2 3">DSM 21574</strain>
    </source>
</reference>
<evidence type="ECO:0008006" key="4">
    <source>
        <dbReference type="Google" id="ProtNLM"/>
    </source>
</evidence>
<feature type="signal peptide" evidence="1">
    <location>
        <begin position="1"/>
        <end position="33"/>
    </location>
</feature>
<comment type="caution">
    <text evidence="2">The sequence shown here is derived from an EMBL/GenBank/DDBJ whole genome shotgun (WGS) entry which is preliminary data.</text>
</comment>
<dbReference type="EMBL" id="PDJH01000001">
    <property type="protein sequence ID" value="PFG37823.1"/>
    <property type="molecule type" value="Genomic_DNA"/>
</dbReference>
<protein>
    <recommendedName>
        <fullName evidence="4">NusG domain-containing protein</fullName>
    </recommendedName>
</protein>
<evidence type="ECO:0000313" key="3">
    <source>
        <dbReference type="Proteomes" id="UP000221394"/>
    </source>
</evidence>
<organism evidence="2 3">
    <name type="scientific">Flavimobilis soli</name>
    <dbReference type="NCBI Taxonomy" id="442709"/>
    <lineage>
        <taxon>Bacteria</taxon>
        <taxon>Bacillati</taxon>
        <taxon>Actinomycetota</taxon>
        <taxon>Actinomycetes</taxon>
        <taxon>Micrococcales</taxon>
        <taxon>Jonesiaceae</taxon>
        <taxon>Flavimobilis</taxon>
    </lineage>
</organism>
<dbReference type="AlphaFoldDB" id="A0A2A9EG58"/>
<evidence type="ECO:0000256" key="1">
    <source>
        <dbReference type="SAM" id="SignalP"/>
    </source>
</evidence>
<name>A0A2A9EG58_9MICO</name>
<accession>A0A2A9EG58</accession>
<feature type="chain" id="PRO_5038405621" description="NusG domain-containing protein" evidence="1">
    <location>
        <begin position="34"/>
        <end position="117"/>
    </location>
</feature>
<gene>
    <name evidence="2" type="ORF">ATL41_2603</name>
</gene>
<evidence type="ECO:0000313" key="2">
    <source>
        <dbReference type="EMBL" id="PFG37823.1"/>
    </source>
</evidence>
<keyword evidence="1" id="KW-0732">Signal</keyword>
<dbReference type="PROSITE" id="PS51257">
    <property type="entry name" value="PROKAR_LIPOPROTEIN"/>
    <property type="match status" value="1"/>
</dbReference>
<proteinExistence type="predicted"/>
<dbReference type="Proteomes" id="UP000221394">
    <property type="component" value="Unassembled WGS sequence"/>
</dbReference>
<keyword evidence="3" id="KW-1185">Reference proteome</keyword>